<gene>
    <name evidence="2" type="ORF">AB1Y20_019773</name>
</gene>
<dbReference type="Proteomes" id="UP001515480">
    <property type="component" value="Unassembled WGS sequence"/>
</dbReference>
<dbReference type="AlphaFoldDB" id="A0AB34JRW1"/>
<comment type="caution">
    <text evidence="2">The sequence shown here is derived from an EMBL/GenBank/DDBJ whole genome shotgun (WGS) entry which is preliminary data.</text>
</comment>
<evidence type="ECO:0000313" key="3">
    <source>
        <dbReference type="Proteomes" id="UP001515480"/>
    </source>
</evidence>
<accession>A0AB34JRW1</accession>
<organism evidence="2 3">
    <name type="scientific">Prymnesium parvum</name>
    <name type="common">Toxic golden alga</name>
    <dbReference type="NCBI Taxonomy" id="97485"/>
    <lineage>
        <taxon>Eukaryota</taxon>
        <taxon>Haptista</taxon>
        <taxon>Haptophyta</taxon>
        <taxon>Prymnesiophyceae</taxon>
        <taxon>Prymnesiales</taxon>
        <taxon>Prymnesiaceae</taxon>
        <taxon>Prymnesium</taxon>
    </lineage>
</organism>
<feature type="compositionally biased region" description="Basic and acidic residues" evidence="1">
    <location>
        <begin position="100"/>
        <end position="109"/>
    </location>
</feature>
<reference evidence="2 3" key="1">
    <citation type="journal article" date="2024" name="Science">
        <title>Giant polyketide synthase enzymes in the biosynthesis of giant marine polyether toxins.</title>
        <authorList>
            <person name="Fallon T.R."/>
            <person name="Shende V.V."/>
            <person name="Wierzbicki I.H."/>
            <person name="Pendleton A.L."/>
            <person name="Watervoot N.F."/>
            <person name="Auber R.P."/>
            <person name="Gonzalez D.J."/>
            <person name="Wisecaver J.H."/>
            <person name="Moore B.S."/>
        </authorList>
    </citation>
    <scope>NUCLEOTIDE SEQUENCE [LARGE SCALE GENOMIC DNA]</scope>
    <source>
        <strain evidence="2 3">12B1</strain>
    </source>
</reference>
<evidence type="ECO:0000313" key="2">
    <source>
        <dbReference type="EMBL" id="KAL1524894.1"/>
    </source>
</evidence>
<evidence type="ECO:0000256" key="1">
    <source>
        <dbReference type="SAM" id="MobiDB-lite"/>
    </source>
</evidence>
<feature type="region of interest" description="Disordered" evidence="1">
    <location>
        <begin position="75"/>
        <end position="118"/>
    </location>
</feature>
<dbReference type="EMBL" id="JBGBPQ010000004">
    <property type="protein sequence ID" value="KAL1524894.1"/>
    <property type="molecule type" value="Genomic_DNA"/>
</dbReference>
<keyword evidence="3" id="KW-1185">Reference proteome</keyword>
<proteinExistence type="predicted"/>
<protein>
    <submittedName>
        <fullName evidence="2">Uncharacterized protein</fullName>
    </submittedName>
</protein>
<sequence>MAMIITEALGIASSHPDLLWLRHQAACVQMQMRVAQKQAACLVDLQRMMHRGSADRDDAGLSFVADMLQQTSIQKDTREARENAGNMATSRKRSRPARGAVRDVSRSREVAVVGLPRR</sequence>
<name>A0AB34JRW1_PRYPA</name>